<dbReference type="RefSeq" id="WP_180738297.1">
    <property type="nucleotide sequence ID" value="NZ_LMVO01000045.1"/>
</dbReference>
<evidence type="ECO:0000313" key="4">
    <source>
        <dbReference type="Proteomes" id="UP000243820"/>
    </source>
</evidence>
<organism evidence="3 4">
    <name type="scientific">Methanocorpusculum parvum</name>
    <dbReference type="NCBI Taxonomy" id="2193"/>
    <lineage>
        <taxon>Archaea</taxon>
        <taxon>Methanobacteriati</taxon>
        <taxon>Methanobacteriota</taxon>
        <taxon>Stenosarchaea group</taxon>
        <taxon>Methanomicrobia</taxon>
        <taxon>Methanomicrobiales</taxon>
        <taxon>Methanocorpusculaceae</taxon>
        <taxon>Methanocorpusculum</taxon>
    </lineage>
</organism>
<feature type="transmembrane region" description="Helical" evidence="1">
    <location>
        <begin position="20"/>
        <end position="43"/>
    </location>
</feature>
<dbReference type="InterPro" id="IPR012859">
    <property type="entry name" value="Pilin_N_archaeal"/>
</dbReference>
<name>A0AAX0Q635_9EURY</name>
<dbReference type="Pfam" id="PF07790">
    <property type="entry name" value="Pilin_N"/>
    <property type="match status" value="1"/>
</dbReference>
<sequence>MDVKRMRTDNEKNDGVSPVVGVMLMLVVTIIVAALVAAFAGGLGSAATPAPSAGFDFTIHAGGKTASYPGVVCEIPVATGEFTSNQLKIITTYVVPDTYNGVPLTNAGKTITHTITGQVEDYGIDLSSGSASVGWGSAPVYSASDDPFVPKTQVYNAPIVATTGNGLTVGYDMNDYLYFGGNAPIASGTEWWFKEIDRFLGFPTTERTIYGFTEGSVVHITVIHVPSGTVLSDQDVTALW</sequence>
<keyword evidence="1" id="KW-1133">Transmembrane helix</keyword>
<evidence type="ECO:0000313" key="3">
    <source>
        <dbReference type="EMBL" id="PAV08626.1"/>
    </source>
</evidence>
<dbReference type="Proteomes" id="UP000243820">
    <property type="component" value="Unassembled WGS sequence"/>
</dbReference>
<comment type="caution">
    <text evidence="3">The sequence shown here is derived from an EMBL/GenBank/DDBJ whole genome shotgun (WGS) entry which is preliminary data.</text>
</comment>
<dbReference type="AlphaFoldDB" id="A0AAX0Q635"/>
<keyword evidence="1" id="KW-0472">Membrane</keyword>
<keyword evidence="4" id="KW-1185">Reference proteome</keyword>
<accession>A0AAX0Q635</accession>
<evidence type="ECO:0000259" key="2">
    <source>
        <dbReference type="Pfam" id="PF07790"/>
    </source>
</evidence>
<gene>
    <name evidence="3" type="ORF">ASJ83_03410</name>
</gene>
<feature type="domain" description="Archaeal Type IV pilin N-terminal" evidence="2">
    <location>
        <begin position="14"/>
        <end position="91"/>
    </location>
</feature>
<dbReference type="EMBL" id="LMVO01000045">
    <property type="protein sequence ID" value="PAV08626.1"/>
    <property type="molecule type" value="Genomic_DNA"/>
</dbReference>
<dbReference type="InterPro" id="IPR013373">
    <property type="entry name" value="Flagellin/pilin_N_arc"/>
</dbReference>
<protein>
    <recommendedName>
        <fullName evidence="2">Archaeal Type IV pilin N-terminal domain-containing protein</fullName>
    </recommendedName>
</protein>
<dbReference type="NCBIfam" id="TIGR02537">
    <property type="entry name" value="arch_flag_Nterm"/>
    <property type="match status" value="1"/>
</dbReference>
<keyword evidence="1" id="KW-0812">Transmembrane</keyword>
<reference evidence="3 4" key="1">
    <citation type="journal article" date="2017" name="BMC Genomics">
        <title>Genomic analysis of methanogenic archaea reveals a shift towards energy conservation.</title>
        <authorList>
            <person name="Gilmore S.P."/>
            <person name="Henske J.K."/>
            <person name="Sexton J.A."/>
            <person name="Solomon K.V."/>
            <person name="Seppala S."/>
            <person name="Yoo J.I."/>
            <person name="Huyett L.M."/>
            <person name="Pressman A."/>
            <person name="Cogan J.Z."/>
            <person name="Kivenson V."/>
            <person name="Peng X."/>
            <person name="Tan Y."/>
            <person name="Valentine D.L."/>
            <person name="O'Malley M.A."/>
        </authorList>
    </citation>
    <scope>NUCLEOTIDE SEQUENCE [LARGE SCALE GENOMIC DNA]</scope>
    <source>
        <strain evidence="3 4">XII</strain>
    </source>
</reference>
<proteinExistence type="predicted"/>
<evidence type="ECO:0000256" key="1">
    <source>
        <dbReference type="SAM" id="Phobius"/>
    </source>
</evidence>